<sequence>MRVPLSQPTRSILLAEDDADDQELLSSALREIDPEVDIICITNGRKFVSYLESIQDAQLPSLIILDYNIPELTGVEILTIINEDERYSDIPKIVWSTSKSPVFKTMSFDMGVVDYIIKPNDIASFSDIARHMLSFVK</sequence>
<gene>
    <name evidence="3" type="ORF">KTO63_06435</name>
</gene>
<accession>A0A9E2S8D1</accession>
<dbReference type="Proteomes" id="UP000812270">
    <property type="component" value="Unassembled WGS sequence"/>
</dbReference>
<dbReference type="AlphaFoldDB" id="A0A9E2S8D1"/>
<dbReference type="PANTHER" id="PTHR44520:SF1">
    <property type="entry name" value="TWO-COMPONENT SYSTEM REGULATORY PROTEIN"/>
    <property type="match status" value="1"/>
</dbReference>
<dbReference type="RefSeq" id="WP_217790421.1">
    <property type="nucleotide sequence ID" value="NZ_JAHSPG010000003.1"/>
</dbReference>
<dbReference type="InterPro" id="IPR052893">
    <property type="entry name" value="TCS_response_regulator"/>
</dbReference>
<keyword evidence="4" id="KW-1185">Reference proteome</keyword>
<dbReference type="PANTHER" id="PTHR44520">
    <property type="entry name" value="RESPONSE REGULATOR RCP1-RELATED"/>
    <property type="match status" value="1"/>
</dbReference>
<protein>
    <submittedName>
        <fullName evidence="3">Response regulator</fullName>
    </submittedName>
</protein>
<dbReference type="Pfam" id="PF00072">
    <property type="entry name" value="Response_reg"/>
    <property type="match status" value="1"/>
</dbReference>
<organism evidence="3 4">
    <name type="scientific">Pinibacter aurantiacus</name>
    <dbReference type="NCBI Taxonomy" id="2851599"/>
    <lineage>
        <taxon>Bacteria</taxon>
        <taxon>Pseudomonadati</taxon>
        <taxon>Bacteroidota</taxon>
        <taxon>Chitinophagia</taxon>
        <taxon>Chitinophagales</taxon>
        <taxon>Chitinophagaceae</taxon>
        <taxon>Pinibacter</taxon>
    </lineage>
</organism>
<evidence type="ECO:0000313" key="4">
    <source>
        <dbReference type="Proteomes" id="UP000812270"/>
    </source>
</evidence>
<feature type="modified residue" description="4-aspartylphosphate" evidence="1">
    <location>
        <position position="66"/>
    </location>
</feature>
<feature type="domain" description="Response regulatory" evidence="2">
    <location>
        <begin position="11"/>
        <end position="133"/>
    </location>
</feature>
<evidence type="ECO:0000259" key="2">
    <source>
        <dbReference type="PROSITE" id="PS50110"/>
    </source>
</evidence>
<proteinExistence type="predicted"/>
<dbReference type="InterPro" id="IPR001789">
    <property type="entry name" value="Sig_transdc_resp-reg_receiver"/>
</dbReference>
<dbReference type="PROSITE" id="PS50110">
    <property type="entry name" value="RESPONSE_REGULATORY"/>
    <property type="match status" value="1"/>
</dbReference>
<dbReference type="SMART" id="SM00448">
    <property type="entry name" value="REC"/>
    <property type="match status" value="1"/>
</dbReference>
<evidence type="ECO:0000256" key="1">
    <source>
        <dbReference type="PROSITE-ProRule" id="PRU00169"/>
    </source>
</evidence>
<name>A0A9E2S8D1_9BACT</name>
<dbReference type="GO" id="GO:0000160">
    <property type="term" value="P:phosphorelay signal transduction system"/>
    <property type="evidence" value="ECO:0007669"/>
    <property type="project" value="InterPro"/>
</dbReference>
<reference evidence="3" key="1">
    <citation type="submission" date="2021-06" db="EMBL/GenBank/DDBJ databases">
        <authorList>
            <person name="Huq M.A."/>
        </authorList>
    </citation>
    <scope>NUCLEOTIDE SEQUENCE</scope>
    <source>
        <strain evidence="3">MAH-26</strain>
    </source>
</reference>
<dbReference type="EMBL" id="JAHSPG010000003">
    <property type="protein sequence ID" value="MBV4356782.1"/>
    <property type="molecule type" value="Genomic_DNA"/>
</dbReference>
<evidence type="ECO:0000313" key="3">
    <source>
        <dbReference type="EMBL" id="MBV4356782.1"/>
    </source>
</evidence>
<comment type="caution">
    <text evidence="3">The sequence shown here is derived from an EMBL/GenBank/DDBJ whole genome shotgun (WGS) entry which is preliminary data.</text>
</comment>
<keyword evidence="1" id="KW-0597">Phosphoprotein</keyword>